<reference evidence="1 2" key="1">
    <citation type="submission" date="2016-10" db="EMBL/GenBank/DDBJ databases">
        <authorList>
            <person name="Varghese N."/>
            <person name="Submissions S."/>
        </authorList>
    </citation>
    <scope>NUCLEOTIDE SEQUENCE [LARGE SCALE GENOMIC DNA]</scope>
    <source>
        <strain evidence="1 2">DSM 17833</strain>
    </source>
</reference>
<organism evidence="1 2">
    <name type="scientific">Pseudomonas peli</name>
    <dbReference type="NCBI Taxonomy" id="592361"/>
    <lineage>
        <taxon>Bacteria</taxon>
        <taxon>Pseudomonadati</taxon>
        <taxon>Pseudomonadota</taxon>
        <taxon>Gammaproteobacteria</taxon>
        <taxon>Pseudomonadales</taxon>
        <taxon>Pseudomonadaceae</taxon>
        <taxon>Pseudomonas</taxon>
    </lineage>
</organism>
<name>A0AB37Z5A6_9PSED</name>
<dbReference type="AlphaFoldDB" id="A0AB37Z5A6"/>
<evidence type="ECO:0000313" key="2">
    <source>
        <dbReference type="Proteomes" id="UP000242418"/>
    </source>
</evidence>
<dbReference type="NCBIfam" id="TIGR02532">
    <property type="entry name" value="IV_pilin_GFxxxE"/>
    <property type="match status" value="1"/>
</dbReference>
<dbReference type="InterPro" id="IPR012902">
    <property type="entry name" value="N_methyl_site"/>
</dbReference>
<sequence>MHIQSTRTAVSRKMDKKPLTQNGLSMIELLVALALSCFLLLGVSQLFIDSRYNYFFQQGQASNQENSRFTLLLLEQQLVKAGYRRLADTPMESAFPKADPAGGCGAFIAGQVITPATGDRGICLRYQAATVGESDCLGNLIPGTPGKSFDKVPSDITKTYRITFTPGTGKSAGSLQCGGQELVAGIEDINISYGVGPKGKRSVESFTETPTADQVVRGVRFSVLASSGEADLRKGVGEGVDSKAKADWITYYGGNKAALDAKEHGQLLLIGQGAQTLRNMMP</sequence>
<dbReference type="Proteomes" id="UP000242418">
    <property type="component" value="Unassembled WGS sequence"/>
</dbReference>
<gene>
    <name evidence="1" type="ORF">SAMN05216370_1232</name>
</gene>
<proteinExistence type="predicted"/>
<keyword evidence="2" id="KW-1185">Reference proteome</keyword>
<protein>
    <submittedName>
        <fullName evidence="1">Type IV pilus assembly protein PilW</fullName>
    </submittedName>
</protein>
<accession>A0AB37Z5A6</accession>
<evidence type="ECO:0000313" key="1">
    <source>
        <dbReference type="EMBL" id="SCW43767.1"/>
    </source>
</evidence>
<dbReference type="EMBL" id="FMTL01000001">
    <property type="protein sequence ID" value="SCW43767.1"/>
    <property type="molecule type" value="Genomic_DNA"/>
</dbReference>
<comment type="caution">
    <text evidence="1">The sequence shown here is derived from an EMBL/GenBank/DDBJ whole genome shotgun (WGS) entry which is preliminary data.</text>
</comment>